<dbReference type="STRING" id="180088.A0A1J8QAE7"/>
<evidence type="ECO:0000313" key="6">
    <source>
        <dbReference type="EMBL" id="OJA16947.1"/>
    </source>
</evidence>
<feature type="domain" description="Amidase" evidence="5">
    <location>
        <begin position="21"/>
        <end position="184"/>
    </location>
</feature>
<dbReference type="PANTHER" id="PTHR46072">
    <property type="entry name" value="AMIDASE-RELATED-RELATED"/>
    <property type="match status" value="1"/>
</dbReference>
<evidence type="ECO:0000256" key="2">
    <source>
        <dbReference type="ARBA" id="ARBA00009199"/>
    </source>
</evidence>
<dbReference type="GO" id="GO:0004040">
    <property type="term" value="F:amidase activity"/>
    <property type="evidence" value="ECO:0007669"/>
    <property type="project" value="UniProtKB-EC"/>
</dbReference>
<accession>A0A1J8QAE7</accession>
<evidence type="ECO:0000256" key="3">
    <source>
        <dbReference type="ARBA" id="ARBA00012922"/>
    </source>
</evidence>
<reference evidence="6 7" key="1">
    <citation type="submission" date="2016-03" db="EMBL/GenBank/DDBJ databases">
        <title>Comparative genomics of the ectomycorrhizal sister species Rhizopogon vinicolor and Rhizopogon vesiculosus (Basidiomycota: Boletales) reveals a divergence of the mating type B locus.</title>
        <authorList>
            <person name="Mujic A.B."/>
            <person name="Kuo A."/>
            <person name="Tritt A."/>
            <person name="Lipzen A."/>
            <person name="Chen C."/>
            <person name="Johnson J."/>
            <person name="Sharma A."/>
            <person name="Barry K."/>
            <person name="Grigoriev I.V."/>
            <person name="Spatafora J.W."/>
        </authorList>
    </citation>
    <scope>NUCLEOTIDE SEQUENCE [LARGE SCALE GENOMIC DNA]</scope>
    <source>
        <strain evidence="6 7">AM-OR11-056</strain>
    </source>
</reference>
<keyword evidence="4" id="KW-0378">Hydrolase</keyword>
<dbReference type="OrthoDB" id="6428749at2759"/>
<comment type="catalytic activity">
    <reaction evidence="1">
        <text>a monocarboxylic acid amide + H2O = a monocarboxylate + NH4(+)</text>
        <dbReference type="Rhea" id="RHEA:12020"/>
        <dbReference type="ChEBI" id="CHEBI:15377"/>
        <dbReference type="ChEBI" id="CHEBI:28938"/>
        <dbReference type="ChEBI" id="CHEBI:35757"/>
        <dbReference type="ChEBI" id="CHEBI:83628"/>
        <dbReference type="EC" id="3.5.1.4"/>
    </reaction>
</comment>
<evidence type="ECO:0000313" key="7">
    <source>
        <dbReference type="Proteomes" id="UP000183567"/>
    </source>
</evidence>
<name>A0A1J8QAE7_9AGAM</name>
<dbReference type="Pfam" id="PF01425">
    <property type="entry name" value="Amidase"/>
    <property type="match status" value="1"/>
</dbReference>
<sequence>MPSPEPIPDEGGDWMRRLPCAVFYVKTDQPQSLMHLESQSTYGRVLNPYNTNLTPGGSSGGESALVAMKGSCMGLGADGGGSIRCPAAHCGIYGIRPSCRTTPSCGSLWYQNGSDGTLASTGPMCRSARDMRLFLDAVLGSNPANRDPDALPIPLRMPDLAQKKLRVGIMMHDGVVMPHPPTRLRWLTTPHMTTTADTASS</sequence>
<dbReference type="AlphaFoldDB" id="A0A1J8QAE7"/>
<protein>
    <recommendedName>
        <fullName evidence="3">amidase</fullName>
        <ecNumber evidence="3">3.5.1.4</ecNumber>
    </recommendedName>
</protein>
<gene>
    <name evidence="6" type="ORF">AZE42_11082</name>
</gene>
<comment type="similarity">
    <text evidence="2">Belongs to the amidase family.</text>
</comment>
<dbReference type="EMBL" id="LVVM01002238">
    <property type="protein sequence ID" value="OJA16947.1"/>
    <property type="molecule type" value="Genomic_DNA"/>
</dbReference>
<keyword evidence="7" id="KW-1185">Reference proteome</keyword>
<dbReference type="SUPFAM" id="SSF75304">
    <property type="entry name" value="Amidase signature (AS) enzymes"/>
    <property type="match status" value="1"/>
</dbReference>
<proteinExistence type="inferred from homology"/>
<evidence type="ECO:0000259" key="5">
    <source>
        <dbReference type="Pfam" id="PF01425"/>
    </source>
</evidence>
<organism evidence="6 7">
    <name type="scientific">Rhizopogon vesiculosus</name>
    <dbReference type="NCBI Taxonomy" id="180088"/>
    <lineage>
        <taxon>Eukaryota</taxon>
        <taxon>Fungi</taxon>
        <taxon>Dikarya</taxon>
        <taxon>Basidiomycota</taxon>
        <taxon>Agaricomycotina</taxon>
        <taxon>Agaricomycetes</taxon>
        <taxon>Agaricomycetidae</taxon>
        <taxon>Boletales</taxon>
        <taxon>Suillineae</taxon>
        <taxon>Rhizopogonaceae</taxon>
        <taxon>Rhizopogon</taxon>
    </lineage>
</organism>
<dbReference type="InterPro" id="IPR036928">
    <property type="entry name" value="AS_sf"/>
</dbReference>
<dbReference type="Proteomes" id="UP000183567">
    <property type="component" value="Unassembled WGS sequence"/>
</dbReference>
<comment type="caution">
    <text evidence="6">The sequence shown here is derived from an EMBL/GenBank/DDBJ whole genome shotgun (WGS) entry which is preliminary data.</text>
</comment>
<dbReference type="PANTHER" id="PTHR46072:SF4">
    <property type="entry name" value="AMIDASE C550.07-RELATED"/>
    <property type="match status" value="1"/>
</dbReference>
<dbReference type="EC" id="3.5.1.4" evidence="3"/>
<dbReference type="Gene3D" id="3.90.1300.10">
    <property type="entry name" value="Amidase signature (AS) domain"/>
    <property type="match status" value="1"/>
</dbReference>
<evidence type="ECO:0000256" key="1">
    <source>
        <dbReference type="ARBA" id="ARBA00001311"/>
    </source>
</evidence>
<evidence type="ECO:0000256" key="4">
    <source>
        <dbReference type="ARBA" id="ARBA00022801"/>
    </source>
</evidence>
<dbReference type="InterPro" id="IPR020556">
    <property type="entry name" value="Amidase_CS"/>
</dbReference>
<dbReference type="PROSITE" id="PS00571">
    <property type="entry name" value="AMIDASES"/>
    <property type="match status" value="1"/>
</dbReference>
<dbReference type="InterPro" id="IPR023631">
    <property type="entry name" value="Amidase_dom"/>
</dbReference>